<name>A0A133V0K4_9EURY</name>
<comment type="caution">
    <text evidence="2">The sequence shown here is derived from an EMBL/GenBank/DDBJ whole genome shotgun (WGS) entry which is preliminary data.</text>
</comment>
<sequence>MRVEELEELFHDIDEQLDQETTLFTIGGAPMLFREQKPATKDIDLIASSETDQESAINALKELGFRLPSIGIDYEDLRGRKVEVDLGGFRGIPVSSRMKERVESAPIGGLDKLRLMLISNEDNIIFKSMGEREKDYDDIHSIIFNPIDWGVVLEESEKLTRETLTSGETPTLFPGFIAVSLREVMEKHGGVSEDIIKKFEQSAIRLNEVLRRETKD</sequence>
<dbReference type="EMBL" id="LHXW01000018">
    <property type="protein sequence ID" value="KXA99945.1"/>
    <property type="molecule type" value="Genomic_DNA"/>
</dbReference>
<dbReference type="SUPFAM" id="SSF81301">
    <property type="entry name" value="Nucleotidyltransferase"/>
    <property type="match status" value="1"/>
</dbReference>
<dbReference type="Pfam" id="PF19502">
    <property type="entry name" value="DUF6036"/>
    <property type="match status" value="1"/>
</dbReference>
<dbReference type="AlphaFoldDB" id="A0A133V0K4"/>
<gene>
    <name evidence="2" type="ORF">AKJ42_02090</name>
</gene>
<proteinExistence type="predicted"/>
<evidence type="ECO:0000259" key="1">
    <source>
        <dbReference type="Pfam" id="PF19502"/>
    </source>
</evidence>
<evidence type="ECO:0000313" key="3">
    <source>
        <dbReference type="Proteomes" id="UP000070520"/>
    </source>
</evidence>
<organism evidence="2 3">
    <name type="scientific">candidate division MSBL1 archaeon SCGC-AAA261C02</name>
    <dbReference type="NCBI Taxonomy" id="1698272"/>
    <lineage>
        <taxon>Archaea</taxon>
        <taxon>Methanobacteriati</taxon>
        <taxon>Methanobacteriota</taxon>
        <taxon>candidate division MSBL1</taxon>
    </lineage>
</organism>
<dbReference type="Proteomes" id="UP000070520">
    <property type="component" value="Unassembled WGS sequence"/>
</dbReference>
<feature type="domain" description="DUF6036" evidence="1">
    <location>
        <begin position="5"/>
        <end position="152"/>
    </location>
</feature>
<reference evidence="2 3" key="1">
    <citation type="journal article" date="2016" name="Sci. Rep.">
        <title>Metabolic traits of an uncultured archaeal lineage -MSBL1- from brine pools of the Red Sea.</title>
        <authorList>
            <person name="Mwirichia R."/>
            <person name="Alam I."/>
            <person name="Rashid M."/>
            <person name="Vinu M."/>
            <person name="Ba-Alawi W."/>
            <person name="Anthony Kamau A."/>
            <person name="Kamanda Ngugi D."/>
            <person name="Goker M."/>
            <person name="Klenk H.P."/>
            <person name="Bajic V."/>
            <person name="Stingl U."/>
        </authorList>
    </citation>
    <scope>NUCLEOTIDE SEQUENCE [LARGE SCALE GENOMIC DNA]</scope>
    <source>
        <strain evidence="2">SCGC-AAA261C02</strain>
    </source>
</reference>
<dbReference type="InterPro" id="IPR043519">
    <property type="entry name" value="NT_sf"/>
</dbReference>
<dbReference type="InterPro" id="IPR045792">
    <property type="entry name" value="DUF6036"/>
</dbReference>
<evidence type="ECO:0000313" key="2">
    <source>
        <dbReference type="EMBL" id="KXA99945.1"/>
    </source>
</evidence>
<keyword evidence="3" id="KW-1185">Reference proteome</keyword>
<accession>A0A133V0K4</accession>
<protein>
    <recommendedName>
        <fullName evidence="1">DUF6036 domain-containing protein</fullName>
    </recommendedName>
</protein>
<dbReference type="Gene3D" id="3.30.460.40">
    <property type="match status" value="1"/>
</dbReference>